<accession>A0A7L4UR91</accession>
<dbReference type="SUPFAM" id="SSF88697">
    <property type="entry name" value="PUA domain-like"/>
    <property type="match status" value="1"/>
</dbReference>
<dbReference type="OrthoDB" id="9805492at2"/>
<dbReference type="Pfam" id="PF10672">
    <property type="entry name" value="Methyltrans_SAM"/>
    <property type="match status" value="1"/>
</dbReference>
<dbReference type="Gene3D" id="3.40.50.150">
    <property type="entry name" value="Vaccinia Virus protein VP39"/>
    <property type="match status" value="1"/>
</dbReference>
<dbReference type="InterPro" id="IPR036974">
    <property type="entry name" value="PUA_sf"/>
</dbReference>
<dbReference type="InterPro" id="IPR015947">
    <property type="entry name" value="PUA-like_sf"/>
</dbReference>
<gene>
    <name evidence="10" type="ORF">C7377_0255</name>
</gene>
<dbReference type="GO" id="GO:0005737">
    <property type="term" value="C:cytoplasm"/>
    <property type="evidence" value="ECO:0007669"/>
    <property type="project" value="UniProtKB-SubCell"/>
</dbReference>
<comment type="subcellular location">
    <subcellularLocation>
        <location evidence="1">Cytoplasm</location>
    </subcellularLocation>
</comment>
<reference evidence="10 11" key="1">
    <citation type="submission" date="2018-05" db="EMBL/GenBank/DDBJ databases">
        <title>Genomic Encyclopedia of Type Strains, Phase IV (KMG-IV): sequencing the most valuable type-strain genomes for metagenomic binning, comparative biology and taxonomic classification.</title>
        <authorList>
            <person name="Goeker M."/>
        </authorList>
    </citation>
    <scope>NUCLEOTIDE SEQUENCE [LARGE SCALE GENOMIC DNA]</scope>
    <source>
        <strain evidence="10 11">DSM 28579</strain>
    </source>
</reference>
<organism evidence="10 11">
    <name type="scientific">Balneicella halophila</name>
    <dbReference type="NCBI Taxonomy" id="1537566"/>
    <lineage>
        <taxon>Bacteria</taxon>
        <taxon>Pseudomonadati</taxon>
        <taxon>Bacteroidota</taxon>
        <taxon>Bacteroidia</taxon>
        <taxon>Bacteroidales</taxon>
        <taxon>Balneicellaceae</taxon>
        <taxon>Balneicella</taxon>
    </lineage>
</organism>
<evidence type="ECO:0000313" key="11">
    <source>
        <dbReference type="Proteomes" id="UP000251835"/>
    </source>
</evidence>
<keyword evidence="4 10" id="KW-0489">Methyltransferase</keyword>
<keyword evidence="3" id="KW-0698">rRNA processing</keyword>
<evidence type="ECO:0000256" key="4">
    <source>
        <dbReference type="ARBA" id="ARBA00022603"/>
    </source>
</evidence>
<proteinExistence type="inferred from homology"/>
<keyword evidence="2" id="KW-0963">Cytoplasm</keyword>
<dbReference type="Gene3D" id="3.30.750.80">
    <property type="entry name" value="RNA methyltransferase domain (HRMD) like"/>
    <property type="match status" value="1"/>
</dbReference>
<protein>
    <submittedName>
        <fullName evidence="10">23S rRNA (Cytosine1962-C5)-methyltransferase</fullName>
    </submittedName>
</protein>
<evidence type="ECO:0000256" key="5">
    <source>
        <dbReference type="ARBA" id="ARBA00022679"/>
    </source>
</evidence>
<dbReference type="Proteomes" id="UP000251835">
    <property type="component" value="Unassembled WGS sequence"/>
</dbReference>
<dbReference type="SMART" id="SM00359">
    <property type="entry name" value="PUA"/>
    <property type="match status" value="1"/>
</dbReference>
<dbReference type="PANTHER" id="PTHR42873:SF1">
    <property type="entry name" value="S-ADENOSYLMETHIONINE-DEPENDENT METHYLTRANSFERASE DOMAIN-CONTAINING PROTEIN"/>
    <property type="match status" value="1"/>
</dbReference>
<evidence type="ECO:0000256" key="2">
    <source>
        <dbReference type="ARBA" id="ARBA00022490"/>
    </source>
</evidence>
<comment type="similarity">
    <text evidence="8">Belongs to the methyltransferase superfamily. RlmI family.</text>
</comment>
<keyword evidence="11" id="KW-1185">Reference proteome</keyword>
<dbReference type="RefSeq" id="WP_116495527.1">
    <property type="nucleotide sequence ID" value="NZ_QENZ01000003.1"/>
</dbReference>
<dbReference type="PROSITE" id="PS50890">
    <property type="entry name" value="PUA"/>
    <property type="match status" value="1"/>
</dbReference>
<feature type="domain" description="PUA" evidence="9">
    <location>
        <begin position="6"/>
        <end position="89"/>
    </location>
</feature>
<evidence type="ECO:0000256" key="8">
    <source>
        <dbReference type="ARBA" id="ARBA00038091"/>
    </source>
</evidence>
<evidence type="ECO:0000256" key="7">
    <source>
        <dbReference type="ARBA" id="ARBA00022884"/>
    </source>
</evidence>
<comment type="caution">
    <text evidence="10">The sequence shown here is derived from an EMBL/GenBank/DDBJ whole genome shotgun (WGS) entry which is preliminary data.</text>
</comment>
<dbReference type="PANTHER" id="PTHR42873">
    <property type="entry name" value="RIBOSOMAL RNA LARGE SUBUNIT METHYLTRANSFERASE"/>
    <property type="match status" value="1"/>
</dbReference>
<dbReference type="Pfam" id="PF17785">
    <property type="entry name" value="PUA_3"/>
    <property type="match status" value="1"/>
</dbReference>
<evidence type="ECO:0000256" key="1">
    <source>
        <dbReference type="ARBA" id="ARBA00004496"/>
    </source>
</evidence>
<dbReference type="InterPro" id="IPR029063">
    <property type="entry name" value="SAM-dependent_MTases_sf"/>
</dbReference>
<dbReference type="InterPro" id="IPR019614">
    <property type="entry name" value="SAM-dep_methyl-trfase"/>
</dbReference>
<dbReference type="Gene3D" id="2.30.130.10">
    <property type="entry name" value="PUA domain"/>
    <property type="match status" value="1"/>
</dbReference>
<dbReference type="GO" id="GO:0003723">
    <property type="term" value="F:RNA binding"/>
    <property type="evidence" value="ECO:0007669"/>
    <property type="project" value="UniProtKB-KW"/>
</dbReference>
<dbReference type="AlphaFoldDB" id="A0A7L4UR91"/>
<dbReference type="GO" id="GO:0006364">
    <property type="term" value="P:rRNA processing"/>
    <property type="evidence" value="ECO:0007669"/>
    <property type="project" value="UniProtKB-KW"/>
</dbReference>
<dbReference type="InterPro" id="IPR002478">
    <property type="entry name" value="PUA"/>
</dbReference>
<keyword evidence="5 10" id="KW-0808">Transferase</keyword>
<evidence type="ECO:0000256" key="6">
    <source>
        <dbReference type="ARBA" id="ARBA00022691"/>
    </source>
</evidence>
<evidence type="ECO:0000256" key="3">
    <source>
        <dbReference type="ARBA" id="ARBA00022552"/>
    </source>
</evidence>
<dbReference type="CDD" id="cd21153">
    <property type="entry name" value="PUA_RlmI"/>
    <property type="match status" value="1"/>
</dbReference>
<dbReference type="InterPro" id="IPR041532">
    <property type="entry name" value="RlmI-like_PUA"/>
</dbReference>
<dbReference type="EMBL" id="QENZ01000003">
    <property type="protein sequence ID" value="PVX51961.1"/>
    <property type="molecule type" value="Genomic_DNA"/>
</dbReference>
<sequence length="394" mass="44789">MTNNYPIIKLKKGKGRSVTLRHPWIFSGAINGASEPTQEGDIVRVENSNGIFLALGYTQIGSISVRLLAFEDVVIDFEFWKQRIADAYERRSLANLEKESQIFRLVFGESDNIPGLILDYYNGYVVYQAHTVFAYLIQDEIVRALKSVLGEKLKGIYDKSAETLPKNADLETENQWLLGNAEQITASENDLKFYIDFQKGQKTGFFVDQRKNRALLEEYSKDKRVLNICCYSGGFSVYALRGGAKKVVSVDASERAIKLTEKNVALNFNNESRHQSEVADAFDYVEDKAQDFDVIILDPPAFAKHKKVLDNALKGYRRLNRLAMERIPKDGIIFTFSCSQVVSREDFRRVIFQAATEAGREVTILEQLSQPQDHPVSVYHPESEYLKGLVLQVR</sequence>
<dbReference type="GO" id="GO:0032259">
    <property type="term" value="P:methylation"/>
    <property type="evidence" value="ECO:0007669"/>
    <property type="project" value="UniProtKB-KW"/>
</dbReference>
<dbReference type="GO" id="GO:0008168">
    <property type="term" value="F:methyltransferase activity"/>
    <property type="evidence" value="ECO:0007669"/>
    <property type="project" value="UniProtKB-KW"/>
</dbReference>
<dbReference type="CDD" id="cd11572">
    <property type="entry name" value="RlmI_M_like"/>
    <property type="match status" value="1"/>
</dbReference>
<name>A0A7L4UR91_BALHA</name>
<keyword evidence="6" id="KW-0949">S-adenosyl-L-methionine</keyword>
<evidence type="ECO:0000259" key="9">
    <source>
        <dbReference type="SMART" id="SM00359"/>
    </source>
</evidence>
<dbReference type="SUPFAM" id="SSF53335">
    <property type="entry name" value="S-adenosyl-L-methionine-dependent methyltransferases"/>
    <property type="match status" value="1"/>
</dbReference>
<evidence type="ECO:0000313" key="10">
    <source>
        <dbReference type="EMBL" id="PVX51961.1"/>
    </source>
</evidence>
<dbReference type="CDD" id="cd02440">
    <property type="entry name" value="AdoMet_MTases"/>
    <property type="match status" value="1"/>
</dbReference>
<keyword evidence="7" id="KW-0694">RNA-binding</keyword>